<dbReference type="AlphaFoldDB" id="A0AA40KSS7"/>
<evidence type="ECO:0000313" key="2">
    <source>
        <dbReference type="EMBL" id="KAK1131412.1"/>
    </source>
</evidence>
<reference evidence="2" key="1">
    <citation type="submission" date="2021-10" db="EMBL/GenBank/DDBJ databases">
        <title>Melipona bicolor Genome sequencing and assembly.</title>
        <authorList>
            <person name="Araujo N.S."/>
            <person name="Arias M.C."/>
        </authorList>
    </citation>
    <scope>NUCLEOTIDE SEQUENCE</scope>
    <source>
        <strain evidence="2">USP_2M_L1-L4_2017</strain>
        <tissue evidence="2">Whole body</tissue>
    </source>
</reference>
<gene>
    <name evidence="2" type="ORF">K0M31_017697</name>
</gene>
<evidence type="ECO:0000313" key="3">
    <source>
        <dbReference type="Proteomes" id="UP001177670"/>
    </source>
</evidence>
<organism evidence="2 3">
    <name type="scientific">Melipona bicolor</name>
    <dbReference type="NCBI Taxonomy" id="60889"/>
    <lineage>
        <taxon>Eukaryota</taxon>
        <taxon>Metazoa</taxon>
        <taxon>Ecdysozoa</taxon>
        <taxon>Arthropoda</taxon>
        <taxon>Hexapoda</taxon>
        <taxon>Insecta</taxon>
        <taxon>Pterygota</taxon>
        <taxon>Neoptera</taxon>
        <taxon>Endopterygota</taxon>
        <taxon>Hymenoptera</taxon>
        <taxon>Apocrita</taxon>
        <taxon>Aculeata</taxon>
        <taxon>Apoidea</taxon>
        <taxon>Anthophila</taxon>
        <taxon>Apidae</taxon>
        <taxon>Melipona</taxon>
    </lineage>
</organism>
<dbReference type="EMBL" id="JAHYIQ010000006">
    <property type="protein sequence ID" value="KAK1131412.1"/>
    <property type="molecule type" value="Genomic_DNA"/>
</dbReference>
<feature type="region of interest" description="Disordered" evidence="1">
    <location>
        <begin position="22"/>
        <end position="59"/>
    </location>
</feature>
<evidence type="ECO:0000256" key="1">
    <source>
        <dbReference type="SAM" id="MobiDB-lite"/>
    </source>
</evidence>
<dbReference type="Proteomes" id="UP001177670">
    <property type="component" value="Unassembled WGS sequence"/>
</dbReference>
<sequence>MALQAGGEYSAELARKYESPEDFLFSFPSGPPSSGPWKRERRDRNEDSKLQRRNVEAGRLLSPPEIFPCDLIAGKESSRAHDEERCPAVYCKSKGNRPTDEWYSRHSERSRQTDEITAQRSIIECPFDVDDDDDDDDDDDGGGDEQDRD</sequence>
<feature type="compositionally biased region" description="Acidic residues" evidence="1">
    <location>
        <begin position="127"/>
        <end position="149"/>
    </location>
</feature>
<protein>
    <submittedName>
        <fullName evidence="2">Uncharacterized protein</fullName>
    </submittedName>
</protein>
<feature type="region of interest" description="Disordered" evidence="1">
    <location>
        <begin position="90"/>
        <end position="149"/>
    </location>
</feature>
<name>A0AA40KSS7_9HYME</name>
<feature type="compositionally biased region" description="Basic and acidic residues" evidence="1">
    <location>
        <begin position="37"/>
        <end position="56"/>
    </location>
</feature>
<accession>A0AA40KSS7</accession>
<comment type="caution">
    <text evidence="2">The sequence shown here is derived from an EMBL/GenBank/DDBJ whole genome shotgun (WGS) entry which is preliminary data.</text>
</comment>
<proteinExistence type="predicted"/>
<feature type="compositionally biased region" description="Basic and acidic residues" evidence="1">
    <location>
        <begin position="97"/>
        <end position="114"/>
    </location>
</feature>
<keyword evidence="3" id="KW-1185">Reference proteome</keyword>